<evidence type="ECO:0000256" key="5">
    <source>
        <dbReference type="ARBA" id="ARBA00022839"/>
    </source>
</evidence>
<evidence type="ECO:0000256" key="7">
    <source>
        <dbReference type="SAM" id="Coils"/>
    </source>
</evidence>
<evidence type="ECO:0000256" key="3">
    <source>
        <dbReference type="ARBA" id="ARBA00022722"/>
    </source>
</evidence>
<comment type="similarity">
    <text evidence="1 6">Belongs to the XseB family.</text>
</comment>
<dbReference type="EC" id="3.1.11.6" evidence="6"/>
<comment type="subcellular location">
    <subcellularLocation>
        <location evidence="6">Cytoplasm</location>
    </subcellularLocation>
</comment>
<keyword evidence="2 6" id="KW-0963">Cytoplasm</keyword>
<keyword evidence="3 6" id="KW-0540">Nuclease</keyword>
<dbReference type="GO" id="GO:0005829">
    <property type="term" value="C:cytosol"/>
    <property type="evidence" value="ECO:0007669"/>
    <property type="project" value="TreeGrafter"/>
</dbReference>
<evidence type="ECO:0000256" key="8">
    <source>
        <dbReference type="SAM" id="MobiDB-lite"/>
    </source>
</evidence>
<comment type="function">
    <text evidence="6">Bidirectionally degrades single-stranded DNA into large acid-insoluble oligonucleotides, which are then degraded further into small acid-soluble oligonucleotides.</text>
</comment>
<keyword evidence="5 6" id="KW-0269">Exonuclease</keyword>
<dbReference type="InterPro" id="IPR003761">
    <property type="entry name" value="Exonuc_VII_S"/>
</dbReference>
<dbReference type="GO" id="GO:0008855">
    <property type="term" value="F:exodeoxyribonuclease VII activity"/>
    <property type="evidence" value="ECO:0007669"/>
    <property type="project" value="UniProtKB-UniRule"/>
</dbReference>
<reference evidence="9 10" key="1">
    <citation type="submission" date="2019-11" db="EMBL/GenBank/DDBJ databases">
        <authorList>
            <person name="Zhang J."/>
            <person name="Sun C."/>
        </authorList>
    </citation>
    <scope>NUCLEOTIDE SEQUENCE [LARGE SCALE GENOMIC DNA]</scope>
    <source>
        <strain evidence="10">sp2</strain>
    </source>
</reference>
<dbReference type="NCBIfam" id="NF002140">
    <property type="entry name" value="PRK00977.1-4"/>
    <property type="match status" value="1"/>
</dbReference>
<accession>A0A6I6D8V2</accession>
<evidence type="ECO:0000256" key="2">
    <source>
        <dbReference type="ARBA" id="ARBA00022490"/>
    </source>
</evidence>
<gene>
    <name evidence="6" type="primary">xseB</name>
    <name evidence="9" type="ORF">GM160_02590</name>
</gene>
<comment type="subunit">
    <text evidence="6">Heterooligomer composed of large and small subunits.</text>
</comment>
<dbReference type="EMBL" id="CP046415">
    <property type="protein sequence ID" value="QGT77872.1"/>
    <property type="molecule type" value="Genomic_DNA"/>
</dbReference>
<dbReference type="Proteomes" id="UP000427716">
    <property type="component" value="Chromosome"/>
</dbReference>
<dbReference type="Pfam" id="PF02609">
    <property type="entry name" value="Exonuc_VII_S"/>
    <property type="match status" value="1"/>
</dbReference>
<dbReference type="KEGG" id="ghl:GM160_02590"/>
<keyword evidence="10" id="KW-1185">Reference proteome</keyword>
<evidence type="ECO:0000256" key="6">
    <source>
        <dbReference type="HAMAP-Rule" id="MF_00337"/>
    </source>
</evidence>
<keyword evidence="7" id="KW-0175">Coiled coil</keyword>
<evidence type="ECO:0000313" key="10">
    <source>
        <dbReference type="Proteomes" id="UP000427716"/>
    </source>
</evidence>
<dbReference type="NCBIfam" id="NF002139">
    <property type="entry name" value="PRK00977.1-3"/>
    <property type="match status" value="1"/>
</dbReference>
<dbReference type="PANTHER" id="PTHR34137">
    <property type="entry name" value="EXODEOXYRIBONUCLEASE 7 SMALL SUBUNIT"/>
    <property type="match status" value="1"/>
</dbReference>
<dbReference type="SUPFAM" id="SSF116842">
    <property type="entry name" value="XseB-like"/>
    <property type="match status" value="1"/>
</dbReference>
<dbReference type="InterPro" id="IPR037004">
    <property type="entry name" value="Exonuc_VII_ssu_sf"/>
</dbReference>
<protein>
    <recommendedName>
        <fullName evidence="6">Exodeoxyribonuclease 7 small subunit</fullName>
        <ecNumber evidence="6">3.1.11.6</ecNumber>
    </recommendedName>
    <alternativeName>
        <fullName evidence="6">Exodeoxyribonuclease VII small subunit</fullName>
        <shortName evidence="6">Exonuclease VII small subunit</shortName>
    </alternativeName>
</protein>
<evidence type="ECO:0000313" key="9">
    <source>
        <dbReference type="EMBL" id="QGT77872.1"/>
    </source>
</evidence>
<dbReference type="PANTHER" id="PTHR34137:SF1">
    <property type="entry name" value="EXODEOXYRIBONUCLEASE 7 SMALL SUBUNIT"/>
    <property type="match status" value="1"/>
</dbReference>
<dbReference type="AlphaFoldDB" id="A0A6I6D8V2"/>
<dbReference type="GO" id="GO:0009318">
    <property type="term" value="C:exodeoxyribonuclease VII complex"/>
    <property type="evidence" value="ECO:0007669"/>
    <property type="project" value="UniProtKB-UniRule"/>
</dbReference>
<keyword evidence="4 6" id="KW-0378">Hydrolase</keyword>
<organism evidence="9 10">
    <name type="scientific">Guyparkeria halophila</name>
    <dbReference type="NCBI Taxonomy" id="47960"/>
    <lineage>
        <taxon>Bacteria</taxon>
        <taxon>Pseudomonadati</taxon>
        <taxon>Pseudomonadota</taxon>
        <taxon>Gammaproteobacteria</taxon>
        <taxon>Chromatiales</taxon>
        <taxon>Thioalkalibacteraceae</taxon>
        <taxon>Guyparkeria</taxon>
    </lineage>
</organism>
<feature type="coiled-coil region" evidence="7">
    <location>
        <begin position="23"/>
        <end position="50"/>
    </location>
</feature>
<dbReference type="HAMAP" id="MF_00337">
    <property type="entry name" value="Exonuc_7_S"/>
    <property type="match status" value="1"/>
</dbReference>
<dbReference type="NCBIfam" id="TIGR01280">
    <property type="entry name" value="xseB"/>
    <property type="match status" value="1"/>
</dbReference>
<dbReference type="Gene3D" id="1.10.287.1040">
    <property type="entry name" value="Exonuclease VII, small subunit"/>
    <property type="match status" value="1"/>
</dbReference>
<dbReference type="RefSeq" id="WP_156227900.1">
    <property type="nucleotide sequence ID" value="NZ_CP046415.1"/>
</dbReference>
<feature type="region of interest" description="Disordered" evidence="8">
    <location>
        <begin position="1"/>
        <end position="21"/>
    </location>
</feature>
<name>A0A6I6D8V2_9GAMM</name>
<dbReference type="GO" id="GO:0006308">
    <property type="term" value="P:DNA catabolic process"/>
    <property type="evidence" value="ECO:0007669"/>
    <property type="project" value="UniProtKB-UniRule"/>
</dbReference>
<proteinExistence type="inferred from homology"/>
<feature type="compositionally biased region" description="Polar residues" evidence="8">
    <location>
        <begin position="1"/>
        <end position="16"/>
    </location>
</feature>
<sequence length="93" mass="10391">MDSSPASKTINPQTVENGDPSAITRYEQALAELEQIVARLETGEQSLEQSLKDYERGVELERQCQRVLDEAERRVAAINEPDADEAGRDERSS</sequence>
<evidence type="ECO:0000256" key="4">
    <source>
        <dbReference type="ARBA" id="ARBA00022801"/>
    </source>
</evidence>
<comment type="catalytic activity">
    <reaction evidence="6">
        <text>Exonucleolytic cleavage in either 5'- to 3'- or 3'- to 5'-direction to yield nucleoside 5'-phosphates.</text>
        <dbReference type="EC" id="3.1.11.6"/>
    </reaction>
</comment>
<evidence type="ECO:0000256" key="1">
    <source>
        <dbReference type="ARBA" id="ARBA00009998"/>
    </source>
</evidence>